<accession>A0AA35ZCG3</accession>
<evidence type="ECO:0000313" key="9">
    <source>
        <dbReference type="Proteomes" id="UP001177003"/>
    </source>
</evidence>
<comment type="subcellular location">
    <subcellularLocation>
        <location evidence="1">Mitochondrion</location>
    </subcellularLocation>
</comment>
<dbReference type="Pfam" id="PF05047">
    <property type="entry name" value="L51_S25_CI-B8"/>
    <property type="match status" value="1"/>
</dbReference>
<proteinExistence type="inferred from homology"/>
<organism evidence="8 9">
    <name type="scientific">Lactuca saligna</name>
    <name type="common">Willowleaf lettuce</name>
    <dbReference type="NCBI Taxonomy" id="75948"/>
    <lineage>
        <taxon>Eukaryota</taxon>
        <taxon>Viridiplantae</taxon>
        <taxon>Streptophyta</taxon>
        <taxon>Embryophyta</taxon>
        <taxon>Tracheophyta</taxon>
        <taxon>Spermatophyta</taxon>
        <taxon>Magnoliopsida</taxon>
        <taxon>eudicotyledons</taxon>
        <taxon>Gunneridae</taxon>
        <taxon>Pentapetalae</taxon>
        <taxon>asterids</taxon>
        <taxon>campanulids</taxon>
        <taxon>Asterales</taxon>
        <taxon>Asteraceae</taxon>
        <taxon>Cichorioideae</taxon>
        <taxon>Cichorieae</taxon>
        <taxon>Lactucinae</taxon>
        <taxon>Lactuca</taxon>
    </lineage>
</organism>
<dbReference type="GO" id="GO:0005762">
    <property type="term" value="C:mitochondrial large ribosomal subunit"/>
    <property type="evidence" value="ECO:0007669"/>
    <property type="project" value="TreeGrafter"/>
</dbReference>
<dbReference type="GO" id="GO:0032543">
    <property type="term" value="P:mitochondrial translation"/>
    <property type="evidence" value="ECO:0007669"/>
    <property type="project" value="InterPro"/>
</dbReference>
<dbReference type="PANTHER" id="PTHR21396:SF2">
    <property type="entry name" value="LARGE RIBOSOMAL SUBUNIT PROTEIN ML43"/>
    <property type="match status" value="1"/>
</dbReference>
<evidence type="ECO:0000256" key="6">
    <source>
        <dbReference type="ARBA" id="ARBA00035188"/>
    </source>
</evidence>
<reference evidence="8" key="1">
    <citation type="submission" date="2023-04" db="EMBL/GenBank/DDBJ databases">
        <authorList>
            <person name="Vijverberg K."/>
            <person name="Xiong W."/>
            <person name="Schranz E."/>
        </authorList>
    </citation>
    <scope>NUCLEOTIDE SEQUENCE</scope>
</reference>
<sequence length="122" mass="14000">MPIDANSYDYSKDKLPFNCRFVIITPKIVATRCDFFNPSCLGKQMGSLPRSSSSGFRIQIQDVTTSRGIRAFMESHLQAFKENNPQLEVVTELNRGQHPFLKGSYSTTFSHFYKKYTLFTNI</sequence>
<dbReference type="Proteomes" id="UP001177003">
    <property type="component" value="Chromosome 6"/>
</dbReference>
<evidence type="ECO:0000256" key="3">
    <source>
        <dbReference type="ARBA" id="ARBA00022980"/>
    </source>
</evidence>
<dbReference type="GO" id="GO:0003735">
    <property type="term" value="F:structural constituent of ribosome"/>
    <property type="evidence" value="ECO:0007669"/>
    <property type="project" value="InterPro"/>
</dbReference>
<protein>
    <recommendedName>
        <fullName evidence="6">Large ribosomal subunit protein mL43</fullName>
    </recommendedName>
</protein>
<keyword evidence="3" id="KW-0689">Ribosomal protein</keyword>
<dbReference type="SUPFAM" id="SSF52833">
    <property type="entry name" value="Thioredoxin-like"/>
    <property type="match status" value="1"/>
</dbReference>
<evidence type="ECO:0000256" key="4">
    <source>
        <dbReference type="ARBA" id="ARBA00023128"/>
    </source>
</evidence>
<keyword evidence="4" id="KW-0496">Mitochondrion</keyword>
<feature type="domain" description="Ribosomal protein/NADH dehydrogenase" evidence="7">
    <location>
        <begin position="69"/>
        <end position="106"/>
    </location>
</feature>
<comment type="similarity">
    <text evidence="2">Belongs to the mitochondrion-specific ribosomal protein mL43 family.</text>
</comment>
<dbReference type="InterPro" id="IPR007741">
    <property type="entry name" value="Ribosomal_mL43/mS25/NADH_DH"/>
</dbReference>
<keyword evidence="9" id="KW-1185">Reference proteome</keyword>
<evidence type="ECO:0000256" key="2">
    <source>
        <dbReference type="ARBA" id="ARBA00006073"/>
    </source>
</evidence>
<dbReference type="InterPro" id="IPR039927">
    <property type="entry name" value="Ribosomal_mL43"/>
</dbReference>
<dbReference type="PANTHER" id="PTHR21396">
    <property type="entry name" value="39S RIBOSOMAL PROTEIN L43"/>
    <property type="match status" value="1"/>
</dbReference>
<evidence type="ECO:0000259" key="7">
    <source>
        <dbReference type="Pfam" id="PF05047"/>
    </source>
</evidence>
<dbReference type="AlphaFoldDB" id="A0AA35ZCG3"/>
<evidence type="ECO:0000256" key="5">
    <source>
        <dbReference type="ARBA" id="ARBA00023274"/>
    </source>
</evidence>
<evidence type="ECO:0000313" key="8">
    <source>
        <dbReference type="EMBL" id="CAI9289638.1"/>
    </source>
</evidence>
<name>A0AA35ZCG3_LACSI</name>
<keyword evidence="5" id="KW-0687">Ribonucleoprotein</keyword>
<evidence type="ECO:0000256" key="1">
    <source>
        <dbReference type="ARBA" id="ARBA00004173"/>
    </source>
</evidence>
<dbReference type="EMBL" id="OX465082">
    <property type="protein sequence ID" value="CAI9289638.1"/>
    <property type="molecule type" value="Genomic_DNA"/>
</dbReference>
<dbReference type="Gene3D" id="3.40.30.10">
    <property type="entry name" value="Glutaredoxin"/>
    <property type="match status" value="1"/>
</dbReference>
<gene>
    <name evidence="8" type="ORF">LSALG_LOCUS28867</name>
</gene>
<dbReference type="InterPro" id="IPR036249">
    <property type="entry name" value="Thioredoxin-like_sf"/>
</dbReference>